<organism evidence="1 2">
    <name type="scientific">Candidatus Akkermansia intestinigallinarum</name>
    <dbReference type="NCBI Taxonomy" id="2838431"/>
    <lineage>
        <taxon>Bacteria</taxon>
        <taxon>Pseudomonadati</taxon>
        <taxon>Verrucomicrobiota</taxon>
        <taxon>Verrucomicrobiia</taxon>
        <taxon>Verrucomicrobiales</taxon>
        <taxon>Akkermansiaceae</taxon>
        <taxon>Akkermansia</taxon>
    </lineage>
</organism>
<comment type="caution">
    <text evidence="1">The sequence shown here is derived from an EMBL/GenBank/DDBJ whole genome shotgun (WGS) entry which is preliminary data.</text>
</comment>
<dbReference type="InterPro" id="IPR003718">
    <property type="entry name" value="OsmC/Ohr_fam"/>
</dbReference>
<dbReference type="PANTHER" id="PTHR39624:SF2">
    <property type="entry name" value="OSMC-LIKE PROTEIN"/>
    <property type="match status" value="1"/>
</dbReference>
<evidence type="ECO:0000313" key="2">
    <source>
        <dbReference type="Proteomes" id="UP000823964"/>
    </source>
</evidence>
<proteinExistence type="predicted"/>
<protein>
    <submittedName>
        <fullName evidence="1">OsmC family protein</fullName>
    </submittedName>
</protein>
<name>A0A9D1V9R6_9BACT</name>
<reference evidence="1" key="2">
    <citation type="submission" date="2021-04" db="EMBL/GenBank/DDBJ databases">
        <authorList>
            <person name="Gilroy R."/>
        </authorList>
    </citation>
    <scope>NUCLEOTIDE SEQUENCE</scope>
    <source>
        <strain evidence="1">14975</strain>
    </source>
</reference>
<gene>
    <name evidence="1" type="ORF">H9862_00970</name>
</gene>
<dbReference type="SUPFAM" id="SSF82784">
    <property type="entry name" value="OsmC-like"/>
    <property type="match status" value="1"/>
</dbReference>
<dbReference type="InterPro" id="IPR015946">
    <property type="entry name" value="KH_dom-like_a/b"/>
</dbReference>
<dbReference type="AlphaFoldDB" id="A0A9D1V9R6"/>
<reference evidence="1" key="1">
    <citation type="journal article" date="2021" name="PeerJ">
        <title>Extensive microbial diversity within the chicken gut microbiome revealed by metagenomics and culture.</title>
        <authorList>
            <person name="Gilroy R."/>
            <person name="Ravi A."/>
            <person name="Getino M."/>
            <person name="Pursley I."/>
            <person name="Horton D.L."/>
            <person name="Alikhan N.F."/>
            <person name="Baker D."/>
            <person name="Gharbi K."/>
            <person name="Hall N."/>
            <person name="Watson M."/>
            <person name="Adriaenssens E.M."/>
            <person name="Foster-Nyarko E."/>
            <person name="Jarju S."/>
            <person name="Secka A."/>
            <person name="Antonio M."/>
            <person name="Oren A."/>
            <person name="Chaudhuri R.R."/>
            <person name="La Ragione R."/>
            <person name="Hildebrand F."/>
            <person name="Pallen M.J."/>
        </authorList>
    </citation>
    <scope>NUCLEOTIDE SEQUENCE</scope>
    <source>
        <strain evidence="1">14975</strain>
    </source>
</reference>
<accession>A0A9D1V9R6</accession>
<dbReference type="Proteomes" id="UP000823964">
    <property type="component" value="Unassembled WGS sequence"/>
</dbReference>
<dbReference type="PANTHER" id="PTHR39624">
    <property type="entry name" value="PROTEIN INVOLVED IN RIMO-MEDIATED BETA-METHYLTHIOLATION OF RIBOSOMAL PROTEIN S12 YCAO"/>
    <property type="match status" value="1"/>
</dbReference>
<evidence type="ECO:0000313" key="1">
    <source>
        <dbReference type="EMBL" id="HIX19157.1"/>
    </source>
</evidence>
<dbReference type="Pfam" id="PF02566">
    <property type="entry name" value="OsmC"/>
    <property type="match status" value="1"/>
</dbReference>
<dbReference type="Gene3D" id="3.30.300.20">
    <property type="match status" value="1"/>
</dbReference>
<sequence length="134" mass="13942">MNTYAATTVHEGGMRCLSSFTSGNAQFTTDVVAPLGGKGEMPCPADMLAGCVASCMLSMIAYTGHTKGIPTDGIRIRSAVKSDASGICELSFDITASAALDAKSRKILEAAAKACPVGNAIRPEVQKIITWNWA</sequence>
<dbReference type="InterPro" id="IPR036102">
    <property type="entry name" value="OsmC/Ohrsf"/>
</dbReference>
<dbReference type="EMBL" id="DXFQ01000013">
    <property type="protein sequence ID" value="HIX19157.1"/>
    <property type="molecule type" value="Genomic_DNA"/>
</dbReference>